<dbReference type="AlphaFoldDB" id="A0A9D5A5U8"/>
<feature type="compositionally biased region" description="Basic and acidic residues" evidence="4">
    <location>
        <begin position="1"/>
        <end position="11"/>
    </location>
</feature>
<dbReference type="Gene3D" id="2.130.10.10">
    <property type="entry name" value="YVTN repeat-like/Quinoprotein amine dehydrogenase"/>
    <property type="match status" value="2"/>
</dbReference>
<evidence type="ECO:0000256" key="2">
    <source>
        <dbReference type="ARBA" id="ARBA00022737"/>
    </source>
</evidence>
<dbReference type="GO" id="GO:0046540">
    <property type="term" value="C:U4/U6 x U5 tri-snRNP complex"/>
    <property type="evidence" value="ECO:0007669"/>
    <property type="project" value="TreeGrafter"/>
</dbReference>
<comment type="caution">
    <text evidence="5">The sequence shown here is derived from an EMBL/GenBank/DDBJ whole genome shotgun (WGS) entry which is preliminary data.</text>
</comment>
<dbReference type="EMBL" id="JAMSHJ010000006">
    <property type="protein sequence ID" value="KAI5396534.1"/>
    <property type="molecule type" value="Genomic_DNA"/>
</dbReference>
<dbReference type="PANTHER" id="PTHR19846">
    <property type="entry name" value="WD40 REPEAT PROTEIN"/>
    <property type="match status" value="1"/>
</dbReference>
<dbReference type="PRINTS" id="PR00320">
    <property type="entry name" value="GPROTEINBRPT"/>
</dbReference>
<keyword evidence="6" id="KW-1185">Reference proteome</keyword>
<organism evidence="5 6">
    <name type="scientific">Pisum sativum</name>
    <name type="common">Garden pea</name>
    <name type="synonym">Lathyrus oleraceus</name>
    <dbReference type="NCBI Taxonomy" id="3888"/>
    <lineage>
        <taxon>Eukaryota</taxon>
        <taxon>Viridiplantae</taxon>
        <taxon>Streptophyta</taxon>
        <taxon>Embryophyta</taxon>
        <taxon>Tracheophyta</taxon>
        <taxon>Spermatophyta</taxon>
        <taxon>Magnoliopsida</taxon>
        <taxon>eudicotyledons</taxon>
        <taxon>Gunneridae</taxon>
        <taxon>Pentapetalae</taxon>
        <taxon>rosids</taxon>
        <taxon>fabids</taxon>
        <taxon>Fabales</taxon>
        <taxon>Fabaceae</taxon>
        <taxon>Papilionoideae</taxon>
        <taxon>50 kb inversion clade</taxon>
        <taxon>NPAAA clade</taxon>
        <taxon>Hologalegina</taxon>
        <taxon>IRL clade</taxon>
        <taxon>Fabeae</taxon>
        <taxon>Lathyrus</taxon>
    </lineage>
</organism>
<keyword evidence="1 3" id="KW-0853">WD repeat</keyword>
<dbReference type="GO" id="GO:0030621">
    <property type="term" value="F:U4 snRNA binding"/>
    <property type="evidence" value="ECO:0007669"/>
    <property type="project" value="TreeGrafter"/>
</dbReference>
<dbReference type="SMART" id="SM00320">
    <property type="entry name" value="WD40"/>
    <property type="match status" value="6"/>
</dbReference>
<dbReference type="CDD" id="cd00200">
    <property type="entry name" value="WD40"/>
    <property type="match status" value="1"/>
</dbReference>
<keyword evidence="2" id="KW-0677">Repeat</keyword>
<dbReference type="PANTHER" id="PTHR19846:SF0">
    <property type="entry name" value="PRE-MRNA PROCESSING FACTOR 4"/>
    <property type="match status" value="1"/>
</dbReference>
<feature type="repeat" description="WD" evidence="3">
    <location>
        <begin position="219"/>
        <end position="253"/>
    </location>
</feature>
<evidence type="ECO:0000256" key="1">
    <source>
        <dbReference type="ARBA" id="ARBA00022574"/>
    </source>
</evidence>
<dbReference type="InterPro" id="IPR036322">
    <property type="entry name" value="WD40_repeat_dom_sf"/>
</dbReference>
<dbReference type="SUPFAM" id="SSF50978">
    <property type="entry name" value="WD40 repeat-like"/>
    <property type="match status" value="1"/>
</dbReference>
<proteinExistence type="predicted"/>
<sequence length="341" mass="38127">MERWQADDYGKAGKANKALEDEEATTSAPKDEAEDDLQRRDDPDEDVDVEMDWTLKQAANLNLEFSEIGDDRPLTGCSFSRDGKGLATCSLTGASKLWSMPNVKKVSTFKGHTGRATDVTYSPVHNHLATASADRTAKYWNDQGFLLRTFEGHLDRLARIAFHPSGKYLGTASFDKTWRLWDVETGEELFLQEGHSRSVYGLAFHHDGSLTIIELHLKVLGISFFPNRYHLVTGGEDNTCRIWDLRKKKSLYTIPAHSNLISQVKFEPQEGYFLVTASYDMTAKVWSGRDFKPVKTLSGHEAKVTSLDVLGDGGYIVTVSHDRTIKLWSSGTASEQAIDVD</sequence>
<dbReference type="GO" id="GO:0017070">
    <property type="term" value="F:U6 snRNA binding"/>
    <property type="evidence" value="ECO:0007669"/>
    <property type="project" value="TreeGrafter"/>
</dbReference>
<dbReference type="InterPro" id="IPR001680">
    <property type="entry name" value="WD40_rpt"/>
</dbReference>
<feature type="repeat" description="WD" evidence="3">
    <location>
        <begin position="254"/>
        <end position="296"/>
    </location>
</feature>
<dbReference type="InterPro" id="IPR015943">
    <property type="entry name" value="WD40/YVTN_repeat-like_dom_sf"/>
</dbReference>
<evidence type="ECO:0000256" key="3">
    <source>
        <dbReference type="PROSITE-ProRule" id="PRU00221"/>
    </source>
</evidence>
<feature type="repeat" description="WD" evidence="3">
    <location>
        <begin position="150"/>
        <end position="191"/>
    </location>
</feature>
<dbReference type="PROSITE" id="PS50294">
    <property type="entry name" value="WD_REPEATS_REGION"/>
    <property type="match status" value="5"/>
</dbReference>
<dbReference type="Pfam" id="PF00400">
    <property type="entry name" value="WD40"/>
    <property type="match status" value="5"/>
</dbReference>
<feature type="repeat" description="WD" evidence="3">
    <location>
        <begin position="109"/>
        <end position="141"/>
    </location>
</feature>
<name>A0A9D5A5U8_PEA</name>
<evidence type="ECO:0000313" key="5">
    <source>
        <dbReference type="EMBL" id="KAI5396534.1"/>
    </source>
</evidence>
<gene>
    <name evidence="5" type="ORF">KIW84_062669</name>
</gene>
<feature type="repeat" description="WD" evidence="3">
    <location>
        <begin position="297"/>
        <end position="338"/>
    </location>
</feature>
<dbReference type="GO" id="GO:0000398">
    <property type="term" value="P:mRNA splicing, via spliceosome"/>
    <property type="evidence" value="ECO:0007669"/>
    <property type="project" value="TreeGrafter"/>
</dbReference>
<accession>A0A9D5A5U8</accession>
<dbReference type="PROSITE" id="PS50082">
    <property type="entry name" value="WD_REPEATS_2"/>
    <property type="match status" value="5"/>
</dbReference>
<evidence type="ECO:0000313" key="6">
    <source>
        <dbReference type="Proteomes" id="UP001058974"/>
    </source>
</evidence>
<dbReference type="PROSITE" id="PS00678">
    <property type="entry name" value="WD_REPEATS_1"/>
    <property type="match status" value="2"/>
</dbReference>
<evidence type="ECO:0000256" key="4">
    <source>
        <dbReference type="SAM" id="MobiDB-lite"/>
    </source>
</evidence>
<reference evidence="5 6" key="1">
    <citation type="journal article" date="2022" name="Nat. Genet.">
        <title>Improved pea reference genome and pan-genome highlight genomic features and evolutionary characteristics.</title>
        <authorList>
            <person name="Yang T."/>
            <person name="Liu R."/>
            <person name="Luo Y."/>
            <person name="Hu S."/>
            <person name="Wang D."/>
            <person name="Wang C."/>
            <person name="Pandey M.K."/>
            <person name="Ge S."/>
            <person name="Xu Q."/>
            <person name="Li N."/>
            <person name="Li G."/>
            <person name="Huang Y."/>
            <person name="Saxena R.K."/>
            <person name="Ji Y."/>
            <person name="Li M."/>
            <person name="Yan X."/>
            <person name="He Y."/>
            <person name="Liu Y."/>
            <person name="Wang X."/>
            <person name="Xiang C."/>
            <person name="Varshney R.K."/>
            <person name="Ding H."/>
            <person name="Gao S."/>
            <person name="Zong X."/>
        </authorList>
    </citation>
    <scope>NUCLEOTIDE SEQUENCE [LARGE SCALE GENOMIC DNA]</scope>
    <source>
        <strain evidence="5 6">cv. Zhongwan 6</strain>
    </source>
</reference>
<dbReference type="FunFam" id="2.130.10.10:FF:000443">
    <property type="entry name" value="U4/U6 small nuclear ribonucleoprotein Prp4"/>
    <property type="match status" value="1"/>
</dbReference>
<protein>
    <submittedName>
        <fullName evidence="5">Uncharacterized protein</fullName>
    </submittedName>
</protein>
<feature type="region of interest" description="Disordered" evidence="4">
    <location>
        <begin position="1"/>
        <end position="44"/>
    </location>
</feature>
<dbReference type="InterPro" id="IPR020472">
    <property type="entry name" value="WD40_PAC1"/>
</dbReference>
<dbReference type="InterPro" id="IPR019775">
    <property type="entry name" value="WD40_repeat_CS"/>
</dbReference>
<dbReference type="Gramene" id="Psat06G0266900-T1">
    <property type="protein sequence ID" value="KAI5396534.1"/>
    <property type="gene ID" value="KIW84_062669"/>
</dbReference>
<dbReference type="Proteomes" id="UP001058974">
    <property type="component" value="Chromosome 6"/>
</dbReference>